<accession>A6P204</accession>
<dbReference type="Proteomes" id="UP000003639">
    <property type="component" value="Unassembled WGS sequence"/>
</dbReference>
<protein>
    <submittedName>
        <fullName evidence="2">Uncharacterized protein</fullName>
    </submittedName>
</protein>
<proteinExistence type="predicted"/>
<organism evidence="2 3">
    <name type="scientific">Pseudoflavonifractor capillosus ATCC 29799</name>
    <dbReference type="NCBI Taxonomy" id="411467"/>
    <lineage>
        <taxon>Bacteria</taxon>
        <taxon>Bacillati</taxon>
        <taxon>Bacillota</taxon>
        <taxon>Clostridia</taxon>
        <taxon>Eubacteriales</taxon>
        <taxon>Oscillospiraceae</taxon>
        <taxon>Pseudoflavonifractor</taxon>
    </lineage>
</organism>
<sequence length="66" mass="8010">MRQQYSGEDRAIKQKREAPAPRQALLFFCFMIFYLILKYSLLKRVGLWPHPLKPVRFPMKQHLFVM</sequence>
<comment type="caution">
    <text evidence="2">The sequence shown here is derived from an EMBL/GenBank/DDBJ whole genome shotgun (WGS) entry which is preliminary data.</text>
</comment>
<evidence type="ECO:0000256" key="1">
    <source>
        <dbReference type="SAM" id="Phobius"/>
    </source>
</evidence>
<keyword evidence="1" id="KW-0472">Membrane</keyword>
<reference evidence="2 3" key="1">
    <citation type="submission" date="2007-04" db="EMBL/GenBank/DDBJ databases">
        <authorList>
            <person name="Fulton L."/>
            <person name="Clifton S."/>
            <person name="Fulton B."/>
            <person name="Xu J."/>
            <person name="Minx P."/>
            <person name="Pepin K.H."/>
            <person name="Johnson M."/>
            <person name="Thiruvilangam P."/>
            <person name="Bhonagiri V."/>
            <person name="Nash W.E."/>
            <person name="Mardis E.R."/>
            <person name="Wilson R.K."/>
        </authorList>
    </citation>
    <scope>NUCLEOTIDE SEQUENCE [LARGE SCALE GENOMIC DNA]</scope>
    <source>
        <strain evidence="2 3">ATCC 29799</strain>
    </source>
</reference>
<evidence type="ECO:0000313" key="2">
    <source>
        <dbReference type="EMBL" id="EDM97673.1"/>
    </source>
</evidence>
<keyword evidence="1" id="KW-0812">Transmembrane</keyword>
<gene>
    <name evidence="2" type="ORF">BACCAP_04532</name>
</gene>
<name>A6P204_9FIRM</name>
<keyword evidence="1" id="KW-1133">Transmembrane helix</keyword>
<keyword evidence="3" id="KW-1185">Reference proteome</keyword>
<dbReference type="AlphaFoldDB" id="A6P204"/>
<reference evidence="2 3" key="2">
    <citation type="submission" date="2007-06" db="EMBL/GenBank/DDBJ databases">
        <title>Draft genome sequence of Pseudoflavonifractor capillosus ATCC 29799.</title>
        <authorList>
            <person name="Sudarsanam P."/>
            <person name="Ley R."/>
            <person name="Guruge J."/>
            <person name="Turnbaugh P.J."/>
            <person name="Mahowald M."/>
            <person name="Liep D."/>
            <person name="Gordon J."/>
        </authorList>
    </citation>
    <scope>NUCLEOTIDE SEQUENCE [LARGE SCALE GENOMIC DNA]</scope>
    <source>
        <strain evidence="2 3">ATCC 29799</strain>
    </source>
</reference>
<dbReference type="EMBL" id="AAXG02000049">
    <property type="protein sequence ID" value="EDM97673.1"/>
    <property type="molecule type" value="Genomic_DNA"/>
</dbReference>
<feature type="transmembrane region" description="Helical" evidence="1">
    <location>
        <begin position="24"/>
        <end position="42"/>
    </location>
</feature>
<evidence type="ECO:0000313" key="3">
    <source>
        <dbReference type="Proteomes" id="UP000003639"/>
    </source>
</evidence>